<feature type="compositionally biased region" description="Acidic residues" evidence="1">
    <location>
        <begin position="41"/>
        <end position="50"/>
    </location>
</feature>
<sequence>MPTKPGKQPQKGSKSSEMDQLYSQLKGIKTAMKRLEKLESESPDILEDDIGSSTSKSKSSTVDTSDIDKLLHELRTTTHSGKQYKKLTPLSMILLSIFAVVALILSWQIYQRHLPHYIPYIPPLTTTFCLSLSSFTIRRFFLSNEASFFVFPTFSATARSQEPITLTVFSVAMTLTAVGVLLTGLYYKRMMDAKYFGKSGNNDNLKQDRFRQRPWSKSARVRTIQRQLTIEDESFKTPLGQRKSRLRIGYNHRSKQRSKPWWSIAFRQRPWSKSARVRTIQRQLTIEDESFKTPLGQRKSRLRIGYNHRSKQRSKPWWSIALSP</sequence>
<feature type="transmembrane region" description="Helical" evidence="2">
    <location>
        <begin position="164"/>
        <end position="187"/>
    </location>
</feature>
<reference evidence="3" key="1">
    <citation type="submission" date="2022-03" db="EMBL/GenBank/DDBJ databases">
        <title>Draft genome sequence of Aduncisulcus paluster, a free-living microaerophilic Fornicata.</title>
        <authorList>
            <person name="Yuyama I."/>
            <person name="Kume K."/>
            <person name="Tamura T."/>
            <person name="Inagaki Y."/>
            <person name="Hashimoto T."/>
        </authorList>
    </citation>
    <scope>NUCLEOTIDE SEQUENCE</scope>
    <source>
        <strain evidence="3">NY0171</strain>
    </source>
</reference>
<keyword evidence="4" id="KW-1185">Reference proteome</keyword>
<comment type="caution">
    <text evidence="3">The sequence shown here is derived from an EMBL/GenBank/DDBJ whole genome shotgun (WGS) entry which is preliminary data.</text>
</comment>
<organism evidence="3 4">
    <name type="scientific">Aduncisulcus paluster</name>
    <dbReference type="NCBI Taxonomy" id="2918883"/>
    <lineage>
        <taxon>Eukaryota</taxon>
        <taxon>Metamonada</taxon>
        <taxon>Carpediemonas-like organisms</taxon>
        <taxon>Aduncisulcus</taxon>
    </lineage>
</organism>
<keyword evidence="2" id="KW-0812">Transmembrane</keyword>
<protein>
    <submittedName>
        <fullName evidence="3">Uncharacterized protein</fullName>
    </submittedName>
</protein>
<dbReference type="EMBL" id="BQXS01012763">
    <property type="protein sequence ID" value="GKT27699.1"/>
    <property type="molecule type" value="Genomic_DNA"/>
</dbReference>
<keyword evidence="2" id="KW-1133">Transmembrane helix</keyword>
<accession>A0ABQ5K525</accession>
<feature type="compositionally biased region" description="Low complexity" evidence="1">
    <location>
        <begin position="52"/>
        <end position="61"/>
    </location>
</feature>
<evidence type="ECO:0000313" key="3">
    <source>
        <dbReference type="EMBL" id="GKT27699.1"/>
    </source>
</evidence>
<proteinExistence type="predicted"/>
<dbReference type="Proteomes" id="UP001057375">
    <property type="component" value="Unassembled WGS sequence"/>
</dbReference>
<gene>
    <name evidence="3" type="ORF">ADUPG1_013977</name>
</gene>
<feature type="transmembrane region" description="Helical" evidence="2">
    <location>
        <begin position="90"/>
        <end position="110"/>
    </location>
</feature>
<evidence type="ECO:0000256" key="1">
    <source>
        <dbReference type="SAM" id="MobiDB-lite"/>
    </source>
</evidence>
<name>A0ABQ5K525_9EUKA</name>
<evidence type="ECO:0000313" key="4">
    <source>
        <dbReference type="Proteomes" id="UP001057375"/>
    </source>
</evidence>
<feature type="region of interest" description="Disordered" evidence="1">
    <location>
        <begin position="39"/>
        <end position="61"/>
    </location>
</feature>
<evidence type="ECO:0000256" key="2">
    <source>
        <dbReference type="SAM" id="Phobius"/>
    </source>
</evidence>
<keyword evidence="2" id="KW-0472">Membrane</keyword>